<keyword evidence="13 16" id="KW-0472">Membrane</keyword>
<dbReference type="Pfam" id="PF00067">
    <property type="entry name" value="p450"/>
    <property type="match status" value="1"/>
</dbReference>
<dbReference type="GO" id="GO:0004497">
    <property type="term" value="F:monooxygenase activity"/>
    <property type="evidence" value="ECO:0007669"/>
    <property type="project" value="UniProtKB-KW"/>
</dbReference>
<gene>
    <name evidence="17" type="primary">Cyp38</name>
</gene>
<evidence type="ECO:0000256" key="14">
    <source>
        <dbReference type="PIRSR" id="PIRSR602403-1"/>
    </source>
</evidence>
<dbReference type="InterPro" id="IPR050476">
    <property type="entry name" value="Insect_CytP450_Detox"/>
</dbReference>
<proteinExistence type="evidence at transcript level"/>
<dbReference type="FunFam" id="1.10.630.10:FF:000182">
    <property type="entry name" value="Cytochrome P450 3A4"/>
    <property type="match status" value="1"/>
</dbReference>
<comment type="subcellular location">
    <subcellularLocation>
        <location evidence="4">Endoplasmic reticulum membrane</location>
        <topology evidence="4">Peripheral membrane protein</topology>
    </subcellularLocation>
    <subcellularLocation>
        <location evidence="3">Microsome membrane</location>
        <topology evidence="3">Peripheral membrane protein</topology>
    </subcellularLocation>
</comment>
<keyword evidence="11 14" id="KW-0408">Iron</keyword>
<keyword evidence="10 15" id="KW-0560">Oxidoreductase</keyword>
<feature type="non-terminal residue" evidence="17">
    <location>
        <position position="1"/>
    </location>
</feature>
<evidence type="ECO:0000256" key="15">
    <source>
        <dbReference type="RuleBase" id="RU000461"/>
    </source>
</evidence>
<dbReference type="CDD" id="cd11056">
    <property type="entry name" value="CYP6-like"/>
    <property type="match status" value="1"/>
</dbReference>
<dbReference type="InterPro" id="IPR001128">
    <property type="entry name" value="Cyt_P450"/>
</dbReference>
<comment type="function">
    <text evidence="2">May be involved in the metabolism of insect hormones and in the breakdown of synthetic insecticides.</text>
</comment>
<keyword evidence="16" id="KW-1133">Transmembrane helix</keyword>
<dbReference type="GO" id="GO:0020037">
    <property type="term" value="F:heme binding"/>
    <property type="evidence" value="ECO:0007669"/>
    <property type="project" value="InterPro"/>
</dbReference>
<name>A0A068F621_CALSG</name>
<dbReference type="InterPro" id="IPR002403">
    <property type="entry name" value="Cyt_P450_E_grp-IV"/>
</dbReference>
<dbReference type="PRINTS" id="PR00465">
    <property type="entry name" value="EP450IV"/>
</dbReference>
<evidence type="ECO:0000313" key="17">
    <source>
        <dbReference type="EMBL" id="AID61405.1"/>
    </source>
</evidence>
<dbReference type="AlphaFoldDB" id="A0A068F621"/>
<keyword evidence="9" id="KW-0492">Microsome</keyword>
<keyword evidence="6 14" id="KW-0349">Heme</keyword>
<protein>
    <submittedName>
        <fullName evidence="17">Cytochrome P450</fullName>
    </submittedName>
</protein>
<evidence type="ECO:0000256" key="7">
    <source>
        <dbReference type="ARBA" id="ARBA00022723"/>
    </source>
</evidence>
<dbReference type="PANTHER" id="PTHR24292">
    <property type="entry name" value="CYTOCHROME P450"/>
    <property type="match status" value="1"/>
</dbReference>
<keyword evidence="16" id="KW-0812">Transmembrane</keyword>
<dbReference type="PROSITE" id="PS00086">
    <property type="entry name" value="CYTOCHROME_P450"/>
    <property type="match status" value="1"/>
</dbReference>
<evidence type="ECO:0000256" key="10">
    <source>
        <dbReference type="ARBA" id="ARBA00023002"/>
    </source>
</evidence>
<evidence type="ECO:0000256" key="9">
    <source>
        <dbReference type="ARBA" id="ARBA00022848"/>
    </source>
</evidence>
<evidence type="ECO:0000256" key="6">
    <source>
        <dbReference type="ARBA" id="ARBA00022617"/>
    </source>
</evidence>
<evidence type="ECO:0000256" key="11">
    <source>
        <dbReference type="ARBA" id="ARBA00023004"/>
    </source>
</evidence>
<evidence type="ECO:0000256" key="2">
    <source>
        <dbReference type="ARBA" id="ARBA00003690"/>
    </source>
</evidence>
<dbReference type="InterPro" id="IPR036396">
    <property type="entry name" value="Cyt_P450_sf"/>
</dbReference>
<feature type="transmembrane region" description="Helical" evidence="16">
    <location>
        <begin position="34"/>
        <end position="53"/>
    </location>
</feature>
<evidence type="ECO:0000256" key="13">
    <source>
        <dbReference type="ARBA" id="ARBA00023136"/>
    </source>
</evidence>
<sequence length="539" mass="62134">TKLIQCQLTQNSQLKLVALVYIRFNKNKSFIKQIMIILIVLLITIVSLTYHFLTWNFDYWLKKNVRGPKPKPILGTFPNLLLRKQHFGDDLHDIYKCYKTTENFVGVYLMRTPQLMILDPLLVHEIFVTAFNNFEDNDVGKLIDRDKDPLIAKNPFLLVGEEWRLQRSLISPGLTSSRIKQSYNNMQNVCHQLVAFVKEQGCQGINGKDLALRFTSESLSDCVLGINAHSFSDSPLPIAENVKKFAEHNTAFIVYTIIVGLLPNILNFYKSKFFPQDCEDFFMDLMNRAFKLRYMDTSERHDILSHLIKIKEINKLQETDMYSHTMTFLIDGLDTTATVISHCLLMLAREPAAQEILYREVLAACNGDGLISFEKLNEMPYLDACVHESLRIYPPGLWSTKCCTQQYEVKNKDGQILTIEKGETLMIPIYALHHDPQYYPEPEKFKPERFLNENGGVKHYKDHGVFLGFGDGPRTCLGMRFALVQCKSAISSLIKSFHIKLNTKTQHNYRLDAKSFLALHAGGVWLDFENRLQTETCQY</sequence>
<evidence type="ECO:0000256" key="4">
    <source>
        <dbReference type="ARBA" id="ARBA00004406"/>
    </source>
</evidence>
<feature type="binding site" description="axial binding residue" evidence="14">
    <location>
        <position position="476"/>
    </location>
    <ligand>
        <name>heme</name>
        <dbReference type="ChEBI" id="CHEBI:30413"/>
    </ligand>
    <ligandPart>
        <name>Fe</name>
        <dbReference type="ChEBI" id="CHEBI:18248"/>
    </ligandPart>
</feature>
<evidence type="ECO:0000256" key="8">
    <source>
        <dbReference type="ARBA" id="ARBA00022824"/>
    </source>
</evidence>
<dbReference type="Gene3D" id="1.10.630.10">
    <property type="entry name" value="Cytochrome P450"/>
    <property type="match status" value="1"/>
</dbReference>
<keyword evidence="12 15" id="KW-0503">Monooxygenase</keyword>
<evidence type="ECO:0000256" key="16">
    <source>
        <dbReference type="SAM" id="Phobius"/>
    </source>
</evidence>
<comment type="similarity">
    <text evidence="5 15">Belongs to the cytochrome P450 family.</text>
</comment>
<dbReference type="EMBL" id="KJ702251">
    <property type="protein sequence ID" value="AID61405.1"/>
    <property type="molecule type" value="mRNA"/>
</dbReference>
<comment type="cofactor">
    <cofactor evidence="1 14">
        <name>heme</name>
        <dbReference type="ChEBI" id="CHEBI:30413"/>
    </cofactor>
</comment>
<reference evidence="17" key="1">
    <citation type="journal article" date="2015" name="BMC Genomics">
        <title>Chemosensory genes identified in the antennal transcriptome of the blowfly Calliphora stygia.</title>
        <authorList>
            <person name="Leitch O.J."/>
            <person name="Papanicolaou A."/>
            <person name="Lennard C."/>
            <person name="Kirkbride K.P."/>
            <person name="Anderson A."/>
        </authorList>
    </citation>
    <scope>NUCLEOTIDE SEQUENCE</scope>
</reference>
<dbReference type="PRINTS" id="PR00385">
    <property type="entry name" value="P450"/>
</dbReference>
<dbReference type="InterPro" id="IPR017972">
    <property type="entry name" value="Cyt_P450_CS"/>
</dbReference>
<evidence type="ECO:0000256" key="3">
    <source>
        <dbReference type="ARBA" id="ARBA00004174"/>
    </source>
</evidence>
<evidence type="ECO:0000256" key="1">
    <source>
        <dbReference type="ARBA" id="ARBA00001971"/>
    </source>
</evidence>
<evidence type="ECO:0000256" key="5">
    <source>
        <dbReference type="ARBA" id="ARBA00010617"/>
    </source>
</evidence>
<keyword evidence="7 14" id="KW-0479">Metal-binding</keyword>
<keyword evidence="8" id="KW-0256">Endoplasmic reticulum</keyword>
<dbReference type="PANTHER" id="PTHR24292:SF84">
    <property type="entry name" value="CYTOCHROME P450 28A5-RELATED"/>
    <property type="match status" value="1"/>
</dbReference>
<dbReference type="GO" id="GO:0005506">
    <property type="term" value="F:iron ion binding"/>
    <property type="evidence" value="ECO:0007669"/>
    <property type="project" value="InterPro"/>
</dbReference>
<accession>A0A068F621</accession>
<dbReference type="GO" id="GO:0016705">
    <property type="term" value="F:oxidoreductase activity, acting on paired donors, with incorporation or reduction of molecular oxygen"/>
    <property type="evidence" value="ECO:0007669"/>
    <property type="project" value="InterPro"/>
</dbReference>
<evidence type="ECO:0000256" key="12">
    <source>
        <dbReference type="ARBA" id="ARBA00023033"/>
    </source>
</evidence>
<dbReference type="GO" id="GO:0005789">
    <property type="term" value="C:endoplasmic reticulum membrane"/>
    <property type="evidence" value="ECO:0007669"/>
    <property type="project" value="UniProtKB-SubCell"/>
</dbReference>
<organism evidence="17">
    <name type="scientific">Calliphora stygia</name>
    <name type="common">Common brown blowfly</name>
    <dbReference type="NCBI Taxonomy" id="145453"/>
    <lineage>
        <taxon>Eukaryota</taxon>
        <taxon>Metazoa</taxon>
        <taxon>Ecdysozoa</taxon>
        <taxon>Arthropoda</taxon>
        <taxon>Hexapoda</taxon>
        <taxon>Insecta</taxon>
        <taxon>Pterygota</taxon>
        <taxon>Neoptera</taxon>
        <taxon>Endopterygota</taxon>
        <taxon>Diptera</taxon>
        <taxon>Brachycera</taxon>
        <taxon>Muscomorpha</taxon>
        <taxon>Oestroidea</taxon>
        <taxon>Calliphoridae</taxon>
        <taxon>Calliphorinae</taxon>
        <taxon>Calliphora</taxon>
    </lineage>
</organism>
<dbReference type="SUPFAM" id="SSF48264">
    <property type="entry name" value="Cytochrome P450"/>
    <property type="match status" value="1"/>
</dbReference>